<evidence type="ECO:0000259" key="15">
    <source>
        <dbReference type="Pfam" id="PF00511"/>
    </source>
</evidence>
<comment type="caution">
    <text evidence="12">Lacks conserved residue(s) required for the propagation of feature annotation.</text>
</comment>
<protein>
    <recommendedName>
        <fullName evidence="12">Regulatory protein E2</fullName>
    </recommendedName>
</protein>
<evidence type="ECO:0000256" key="5">
    <source>
        <dbReference type="ARBA" id="ARBA00022553"/>
    </source>
</evidence>
<dbReference type="GO" id="GO:0003700">
    <property type="term" value="F:DNA-binding transcription factor activity"/>
    <property type="evidence" value="ECO:0007669"/>
    <property type="project" value="UniProtKB-UniRule"/>
</dbReference>
<dbReference type="InterPro" id="IPR033668">
    <property type="entry name" value="Reg_prot_E2"/>
</dbReference>
<feature type="compositionally biased region" description="Basic residues" evidence="13">
    <location>
        <begin position="263"/>
        <end position="272"/>
    </location>
</feature>
<keyword evidence="17" id="KW-1185">Reference proteome</keyword>
<reference evidence="16 17" key="1">
    <citation type="journal article" date="2010" name="Virology">
        <title>Three novel papillomaviruses (HPV109, HPV112 and HPV114) and their presence in cutaneous and mucosal samples.</title>
        <authorList>
            <person name="Ekstrom J."/>
            <person name="Forslund O."/>
            <person name="Dillner J."/>
        </authorList>
    </citation>
    <scope>NUCLEOTIDE SEQUENCE [LARGE SCALE GENOMIC DNA]</scope>
</reference>
<dbReference type="Gene3D" id="1.10.287.30">
    <property type="entry name" value="E2 (early) protein, N terminal domain, subdomain 1"/>
    <property type="match status" value="1"/>
</dbReference>
<keyword evidence="12" id="KW-0832">Ubl conjugation</keyword>
<keyword evidence="7 12" id="KW-0235">DNA replication</keyword>
<dbReference type="GO" id="GO:0042025">
    <property type="term" value="C:host cell nucleus"/>
    <property type="evidence" value="ECO:0007669"/>
    <property type="project" value="UniProtKB-SubCell"/>
</dbReference>
<feature type="compositionally biased region" description="Basic and acidic residues" evidence="13">
    <location>
        <begin position="273"/>
        <end position="285"/>
    </location>
</feature>
<evidence type="ECO:0000256" key="8">
    <source>
        <dbReference type="ARBA" id="ARBA00023015"/>
    </source>
</evidence>
<organism evidence="16 17">
    <name type="scientific">Human papillomavirus 109</name>
    <dbReference type="NCBI Taxonomy" id="915426"/>
    <lineage>
        <taxon>Viruses</taxon>
        <taxon>Monodnaviria</taxon>
        <taxon>Shotokuvirae</taxon>
        <taxon>Cossaviricota</taxon>
        <taxon>Papovaviricetes</taxon>
        <taxon>Zurhausenvirales</taxon>
        <taxon>Papillomaviridae</taxon>
        <taxon>Firstpapillomavirinae</taxon>
        <taxon>Gammapapillomavirus</taxon>
        <taxon>Gammapapillomavirus 7</taxon>
    </lineage>
</organism>
<keyword evidence="11 12" id="KW-0804">Transcription</keyword>
<dbReference type="InterPro" id="IPR001866">
    <property type="entry name" value="PPV_E2_N"/>
</dbReference>
<dbReference type="InterPro" id="IPR042503">
    <property type="entry name" value="Regulatory_protein_E2_N_1"/>
</dbReference>
<dbReference type="Gene3D" id="3.30.70.330">
    <property type="match status" value="1"/>
</dbReference>
<dbReference type="InterPro" id="IPR012677">
    <property type="entry name" value="Nucleotide-bd_a/b_plait_sf"/>
</dbReference>
<dbReference type="OrthoDB" id="15886at10239"/>
<dbReference type="Pfam" id="PF00511">
    <property type="entry name" value="PPV_E2_C"/>
    <property type="match status" value="1"/>
</dbReference>
<dbReference type="SUPFAM" id="SSF51332">
    <property type="entry name" value="E2 regulatory, transactivation domain"/>
    <property type="match status" value="1"/>
</dbReference>
<feature type="region of interest" description="DNA-binding domain" evidence="12">
    <location>
        <begin position="323"/>
        <end position="406"/>
    </location>
</feature>
<comment type="similarity">
    <text evidence="12">Belongs to the papillomaviridae E2 protein family.</text>
</comment>
<dbReference type="RefSeq" id="YP_002756541.1">
    <property type="nucleotide sequence ID" value="NC_012485.1"/>
</dbReference>
<keyword evidence="12" id="KW-1017">Isopeptide bond</keyword>
<dbReference type="KEGG" id="vg:7701330"/>
<dbReference type="InterPro" id="IPR035975">
    <property type="entry name" value="E2/EBNA1_C_sf"/>
</dbReference>
<feature type="compositionally biased region" description="Polar residues" evidence="13">
    <location>
        <begin position="212"/>
        <end position="224"/>
    </location>
</feature>
<feature type="compositionally biased region" description="Low complexity" evidence="13">
    <location>
        <begin position="198"/>
        <end position="207"/>
    </location>
</feature>
<keyword evidence="8 12" id="KW-0805">Transcription regulation</keyword>
<feature type="domain" description="Papillomavirus E2 N-terminal" evidence="14">
    <location>
        <begin position="2"/>
        <end position="198"/>
    </location>
</feature>
<dbReference type="SUPFAM" id="SSF54957">
    <property type="entry name" value="Viral DNA-binding domain"/>
    <property type="match status" value="1"/>
</dbReference>
<keyword evidence="9 12" id="KW-0238">DNA-binding</keyword>
<feature type="domain" description="Papillomavirus E2 C-terminal" evidence="15">
    <location>
        <begin position="325"/>
        <end position="402"/>
    </location>
</feature>
<dbReference type="InterPro" id="IPR000427">
    <property type="entry name" value="Papillomavirus_E2_C"/>
</dbReference>
<evidence type="ECO:0000256" key="10">
    <source>
        <dbReference type="ARBA" id="ARBA00023159"/>
    </source>
</evidence>
<proteinExistence type="inferred from homology"/>
<dbReference type="Pfam" id="PF00508">
    <property type="entry name" value="PPV_E2_N"/>
    <property type="match status" value="1"/>
</dbReference>
<comment type="subcellular location">
    <subcellularLocation>
        <location evidence="1 12">Host nucleus</location>
    </subcellularLocation>
</comment>
<keyword evidence="6 12" id="KW-1048">Host nucleus</keyword>
<keyword evidence="5 12" id="KW-0597">Phosphoprotein</keyword>
<dbReference type="Gene3D" id="2.170.200.10">
    <property type="entry name" value="Papillomavirus E2 early protein domain"/>
    <property type="match status" value="1"/>
</dbReference>
<gene>
    <name evidence="12 16" type="primary">E2</name>
</gene>
<comment type="PTM">
    <text evidence="12">Sumoylation plays a regulatory role in E2 transcriptional activity.</text>
</comment>
<dbReference type="GO" id="GO:0000166">
    <property type="term" value="F:nucleotide binding"/>
    <property type="evidence" value="ECO:0007669"/>
    <property type="project" value="UniProtKB-UniRule"/>
</dbReference>
<sequence length="406" mass="47142">MMETLTERFDALEENLLQLYEAGSDKIDDQILYWDIIRQENVLFFYARKKGLQRISLQPVPSLTVSEHKAKQAIMMSIQLTSLKNSAFGNEPWTLQDTSFELYNAPPQNTFKKQAFTVDVFYDNDEDNYYPYTAYKFIYYQNGDNIWHKVESDVDYEGLFYITHDYEKVYYVTFDQDARRFSRTGHWTVKYKNRTISSTSVTSTSGTPPEHPSSSRSGANTLARQTEIAPQERRRPRSSSESPQRHTRPRTSQSDGDTSASTPRRRLRRRRREREPAAQRREQRKTNTTRSSYPSPEAVGRRHRVVEGKGLSRLGRLQEEARGPPLICLKGPANTLKCWRYRCKLKYRGMFYRISTGFSWVAEGPARLGDQRMLIAFHNSAQRQAFLKIAAFPKGTQFALGNLDSL</sequence>
<comment type="similarity">
    <text evidence="2">Belongs to the papillomaviridae E8^E2C protein family.</text>
</comment>
<evidence type="ECO:0000259" key="14">
    <source>
        <dbReference type="Pfam" id="PF00508"/>
    </source>
</evidence>
<dbReference type="HAMAP" id="MF_04001">
    <property type="entry name" value="PPV_E2"/>
    <property type="match status" value="1"/>
</dbReference>
<evidence type="ECO:0000256" key="4">
    <source>
        <dbReference type="ARBA" id="ARBA00022518"/>
    </source>
</evidence>
<comment type="PTM">
    <text evidence="12">Phosphorylated.</text>
</comment>
<dbReference type="GO" id="GO:0006260">
    <property type="term" value="P:DNA replication"/>
    <property type="evidence" value="ECO:0007669"/>
    <property type="project" value="UniProtKB-KW"/>
</dbReference>
<evidence type="ECO:0000256" key="6">
    <source>
        <dbReference type="ARBA" id="ARBA00022562"/>
    </source>
</evidence>
<comment type="subunit">
    <text evidence="12">Binds DNA as homodimer. Interacts with protein E1; this interaction greatly increases E1 DNA-binding activity. Interacts with protein L1; this interaction enhances E2-dependent replication and transcription activation. Interacts with protein L2; this interaction inhibits E2 transcriptional activity but not DNA replication function E2. Interacts with protein E7; this interaction inhibits E7 oncogenic activity. Interacts with host TAF1; this interaction modulates E2-dependent transcriptional regulation. Interacts with host BRD4; this interaction mediates E2 transcriptional activation function. Additionally, the interaction with host BRD4 on mitotic chromosomes mediates tethering of the viral genome. Interacts with host TOPBP1; this interaction is required for optimal viral DNA replication.</text>
</comment>
<name>C1ID87_9PAPI</name>
<evidence type="ECO:0000256" key="13">
    <source>
        <dbReference type="SAM" id="MobiDB-lite"/>
    </source>
</evidence>
<evidence type="ECO:0000256" key="11">
    <source>
        <dbReference type="ARBA" id="ARBA00023163"/>
    </source>
</evidence>
<dbReference type="EMBL" id="EU541441">
    <property type="protein sequence ID" value="ACD67922.1"/>
    <property type="molecule type" value="Genomic_DNA"/>
</dbReference>
<dbReference type="Proteomes" id="UP000101375">
    <property type="component" value="Segment"/>
</dbReference>
<dbReference type="GO" id="GO:0003677">
    <property type="term" value="F:DNA binding"/>
    <property type="evidence" value="ECO:0007669"/>
    <property type="project" value="UniProtKB-UniRule"/>
</dbReference>
<evidence type="ECO:0000256" key="7">
    <source>
        <dbReference type="ARBA" id="ARBA00022705"/>
    </source>
</evidence>
<evidence type="ECO:0000256" key="12">
    <source>
        <dbReference type="HAMAP-Rule" id="MF_04001"/>
    </source>
</evidence>
<evidence type="ECO:0000256" key="9">
    <source>
        <dbReference type="ARBA" id="ARBA00023125"/>
    </source>
</evidence>
<feature type="compositionally biased region" description="Polar residues" evidence="13">
    <location>
        <begin position="250"/>
        <end position="262"/>
    </location>
</feature>
<keyword evidence="3 12" id="KW-0678">Repressor</keyword>
<dbReference type="GO" id="GO:0006275">
    <property type="term" value="P:regulation of DNA replication"/>
    <property type="evidence" value="ECO:0007669"/>
    <property type="project" value="UniProtKB-UniRule"/>
</dbReference>
<keyword evidence="10 12" id="KW-0010">Activator</keyword>
<dbReference type="GO" id="GO:0039693">
    <property type="term" value="P:viral DNA genome replication"/>
    <property type="evidence" value="ECO:0007669"/>
    <property type="project" value="UniProtKB-UniRule"/>
</dbReference>
<keyword evidence="4 12" id="KW-0244">Early protein</keyword>
<dbReference type="InterPro" id="IPR036050">
    <property type="entry name" value="Regulatory_protein_E2_N"/>
</dbReference>
<evidence type="ECO:0000256" key="2">
    <source>
        <dbReference type="ARBA" id="ARBA00007794"/>
    </source>
</evidence>
<feature type="region of interest" description="Disordered" evidence="13">
    <location>
        <begin position="198"/>
        <end position="307"/>
    </location>
</feature>
<dbReference type="GO" id="GO:0006351">
    <property type="term" value="P:DNA-templated transcription"/>
    <property type="evidence" value="ECO:0007669"/>
    <property type="project" value="UniProtKB-UniRule"/>
</dbReference>
<evidence type="ECO:0000313" key="17">
    <source>
        <dbReference type="Proteomes" id="UP000101375"/>
    </source>
</evidence>
<dbReference type="GeneID" id="7701330"/>
<feature type="cross-link" description="Glycyl lysine isopeptide (Lys-Gly) (interchain with G-Cter in SUMO)" evidence="12">
    <location>
        <position position="330"/>
    </location>
</feature>
<evidence type="ECO:0000256" key="1">
    <source>
        <dbReference type="ARBA" id="ARBA00004147"/>
    </source>
</evidence>
<evidence type="ECO:0000256" key="3">
    <source>
        <dbReference type="ARBA" id="ARBA00022491"/>
    </source>
</evidence>
<evidence type="ECO:0000313" key="16">
    <source>
        <dbReference type="EMBL" id="ACD67922.1"/>
    </source>
</evidence>
<dbReference type="InterPro" id="IPR042504">
    <property type="entry name" value="Regulatory_protein_E2_N_2"/>
</dbReference>
<comment type="function">
    <text evidence="12">Plays a role in the initiation of viral DNA replication. A dimer of E2 interacts with a dimer of E1 in order to improve specificity of E1 DNA binding activity. Once the complex recognizes and binds DNA at specific sites, the E2 dimer is removed from DNA. E2 also regulates viral transcription through binding to the E2RE response element (5'-ACCNNNNNNGGT-3') present in multiple copies in the regulatory regions of the viral genome. Activates or represses transcription depending on E2RE's position with regards to proximal promoter elements including the TATA-box. Repression occurs by sterically hindering the assembly of the transcription initiation complex.</text>
</comment>
<accession>C1ID87</accession>